<name>A0AAV6XZW6_9LAMI</name>
<protein>
    <recommendedName>
        <fullName evidence="3">RNase H type-1 domain-containing protein</fullName>
    </recommendedName>
</protein>
<accession>A0AAV6XZW6</accession>
<dbReference type="AlphaFoldDB" id="A0AAV6XZW6"/>
<proteinExistence type="predicted"/>
<evidence type="ECO:0000313" key="2">
    <source>
        <dbReference type="Proteomes" id="UP000826271"/>
    </source>
</evidence>
<evidence type="ECO:0000313" key="1">
    <source>
        <dbReference type="EMBL" id="KAG8385969.1"/>
    </source>
</evidence>
<gene>
    <name evidence="1" type="ORF">BUALT_Bualt03G0100400</name>
</gene>
<evidence type="ECO:0008006" key="3">
    <source>
        <dbReference type="Google" id="ProtNLM"/>
    </source>
</evidence>
<organism evidence="1 2">
    <name type="scientific">Buddleja alternifolia</name>
    <dbReference type="NCBI Taxonomy" id="168488"/>
    <lineage>
        <taxon>Eukaryota</taxon>
        <taxon>Viridiplantae</taxon>
        <taxon>Streptophyta</taxon>
        <taxon>Embryophyta</taxon>
        <taxon>Tracheophyta</taxon>
        <taxon>Spermatophyta</taxon>
        <taxon>Magnoliopsida</taxon>
        <taxon>eudicotyledons</taxon>
        <taxon>Gunneridae</taxon>
        <taxon>Pentapetalae</taxon>
        <taxon>asterids</taxon>
        <taxon>lamiids</taxon>
        <taxon>Lamiales</taxon>
        <taxon>Scrophulariaceae</taxon>
        <taxon>Buddlejeae</taxon>
        <taxon>Buddleja</taxon>
    </lineage>
</organism>
<dbReference type="EMBL" id="WHWC01000003">
    <property type="protein sequence ID" value="KAG8385969.1"/>
    <property type="molecule type" value="Genomic_DNA"/>
</dbReference>
<keyword evidence="2" id="KW-1185">Reference proteome</keyword>
<sequence length="138" mass="16032">MQQQPVPFPVDQRFNQCRWIFGGYLNHVEETFGAISHDIDSSLREALRVGFETYMSAMPGRPATGYIDILEQLHNLSICRELLRKPWDIEFLHILREKNRCADSLAKLGQEANGKCQVWSNHREEVEGLVNEEMNLQM</sequence>
<reference evidence="1" key="1">
    <citation type="submission" date="2019-10" db="EMBL/GenBank/DDBJ databases">
        <authorList>
            <person name="Zhang R."/>
            <person name="Pan Y."/>
            <person name="Wang J."/>
            <person name="Ma R."/>
            <person name="Yu S."/>
        </authorList>
    </citation>
    <scope>NUCLEOTIDE SEQUENCE</scope>
    <source>
        <strain evidence="1">LA-IB0</strain>
        <tissue evidence="1">Leaf</tissue>
    </source>
</reference>
<dbReference type="Proteomes" id="UP000826271">
    <property type="component" value="Unassembled WGS sequence"/>
</dbReference>
<comment type="caution">
    <text evidence="1">The sequence shown here is derived from an EMBL/GenBank/DDBJ whole genome shotgun (WGS) entry which is preliminary data.</text>
</comment>